<name>A0ABZ2RJH4_ECTME</name>
<reference evidence="3 4" key="1">
    <citation type="submission" date="2024-03" db="EMBL/GenBank/DDBJ databases">
        <title>Complete genome of BD2.</title>
        <authorList>
            <person name="Cao G."/>
        </authorList>
    </citation>
    <scope>NUCLEOTIDE SEQUENCE [LARGE SCALE GENOMIC DNA]</scope>
    <source>
        <strain evidence="3 4">BD2</strain>
    </source>
</reference>
<dbReference type="InterPro" id="IPR032466">
    <property type="entry name" value="Metal_Hydrolase"/>
</dbReference>
<dbReference type="InterPro" id="IPR024403">
    <property type="entry name" value="DHOase_cat"/>
</dbReference>
<sequence>MRTRILGARVIDPSSGFDQQADLYIANGKILSVGQAPEGFEAEQTIDATGLVAAPGLVDLNVSLREPGYSRKGTISTETLAAAAGGVTSLCCPPITRPVLDTSAVAELILDRAREAGHAKVLPMGALSKGLEGEQLAELVALRDAGCVAFTNGLNNFRNNRNLRRALEYAATFDLTVVFQSQDYDLAEGGLAHEGATASFLGLPGIPEAAETVALARDLLLVEQAGVRAHFSHLTSARGVQLIAEAQARGLPVTADVAMYQLILTDEALLNFSSLYHVQPPLRTQADREALRAAVKSGVISAIASHHQPHERDAKLAPFGQTEPGISSVQALLPLALTLVQDGLLDLPTLLARLSSGPADALRLPLGRISNGAPADLLLFDPQASTLVGETWYSKGSNCPFIGHCLPGAVRYTLVDGRISYQA</sequence>
<evidence type="ECO:0000313" key="4">
    <source>
        <dbReference type="Proteomes" id="UP001476583"/>
    </source>
</evidence>
<dbReference type="NCBIfam" id="NF005791">
    <property type="entry name" value="PRK07627.1"/>
    <property type="match status" value="1"/>
</dbReference>
<dbReference type="EC" id="3.5.2.3" evidence="3"/>
<gene>
    <name evidence="3" type="ORF">WG219_18970</name>
</gene>
<organism evidence="3 4">
    <name type="scientific">Ectopseudomonas mendocina</name>
    <name type="common">Pseudomonas mendocina</name>
    <dbReference type="NCBI Taxonomy" id="300"/>
    <lineage>
        <taxon>Bacteria</taxon>
        <taxon>Pseudomonadati</taxon>
        <taxon>Pseudomonadota</taxon>
        <taxon>Gammaproteobacteria</taxon>
        <taxon>Pseudomonadales</taxon>
        <taxon>Pseudomonadaceae</taxon>
        <taxon>Ectopseudomonas</taxon>
    </lineage>
</organism>
<dbReference type="Proteomes" id="UP001476583">
    <property type="component" value="Chromosome"/>
</dbReference>
<dbReference type="PANTHER" id="PTHR43668:SF2">
    <property type="entry name" value="ALLANTOINASE"/>
    <property type="match status" value="1"/>
</dbReference>
<dbReference type="Gene3D" id="3.20.20.140">
    <property type="entry name" value="Metal-dependent hydrolases"/>
    <property type="match status" value="1"/>
</dbReference>
<dbReference type="SUPFAM" id="SSF51338">
    <property type="entry name" value="Composite domain of metallo-dependent hydrolases"/>
    <property type="match status" value="1"/>
</dbReference>
<keyword evidence="4" id="KW-1185">Reference proteome</keyword>
<dbReference type="InterPro" id="IPR050138">
    <property type="entry name" value="DHOase/Allantoinase_Hydrolase"/>
</dbReference>
<keyword evidence="1" id="KW-0665">Pyrimidine biosynthesis</keyword>
<feature type="domain" description="Dihydroorotase catalytic" evidence="2">
    <location>
        <begin position="52"/>
        <end position="236"/>
    </location>
</feature>
<dbReference type="Pfam" id="PF12890">
    <property type="entry name" value="DHOase"/>
    <property type="match status" value="1"/>
</dbReference>
<keyword evidence="3" id="KW-0378">Hydrolase</keyword>
<dbReference type="NCBIfam" id="NF006838">
    <property type="entry name" value="PRK09357.1-3"/>
    <property type="match status" value="1"/>
</dbReference>
<evidence type="ECO:0000259" key="2">
    <source>
        <dbReference type="Pfam" id="PF12890"/>
    </source>
</evidence>
<dbReference type="SUPFAM" id="SSF51556">
    <property type="entry name" value="Metallo-dependent hydrolases"/>
    <property type="match status" value="1"/>
</dbReference>
<dbReference type="GO" id="GO:0004151">
    <property type="term" value="F:dihydroorotase activity"/>
    <property type="evidence" value="ECO:0007669"/>
    <property type="project" value="UniProtKB-EC"/>
</dbReference>
<dbReference type="EMBL" id="CP148074">
    <property type="protein sequence ID" value="WXL25359.1"/>
    <property type="molecule type" value="Genomic_DNA"/>
</dbReference>
<dbReference type="CDD" id="cd01317">
    <property type="entry name" value="DHOase_IIa"/>
    <property type="match status" value="1"/>
</dbReference>
<dbReference type="NCBIfam" id="TIGR00857">
    <property type="entry name" value="pyrC_multi"/>
    <property type="match status" value="1"/>
</dbReference>
<dbReference type="PANTHER" id="PTHR43668">
    <property type="entry name" value="ALLANTOINASE"/>
    <property type="match status" value="1"/>
</dbReference>
<accession>A0ABZ2RJH4</accession>
<protein>
    <submittedName>
        <fullName evidence="3">Dihydroorotase</fullName>
        <ecNumber evidence="3">3.5.2.3</ecNumber>
    </submittedName>
</protein>
<dbReference type="Gene3D" id="2.30.40.10">
    <property type="entry name" value="Urease, subunit C, domain 1"/>
    <property type="match status" value="1"/>
</dbReference>
<evidence type="ECO:0000313" key="3">
    <source>
        <dbReference type="EMBL" id="WXL25359.1"/>
    </source>
</evidence>
<dbReference type="InterPro" id="IPR011059">
    <property type="entry name" value="Metal-dep_hydrolase_composite"/>
</dbReference>
<evidence type="ECO:0000256" key="1">
    <source>
        <dbReference type="ARBA" id="ARBA00022975"/>
    </source>
</evidence>
<dbReference type="InterPro" id="IPR004722">
    <property type="entry name" value="DHOase"/>
</dbReference>
<proteinExistence type="predicted"/>